<comment type="caution">
    <text evidence="3">The sequence shown here is derived from an EMBL/GenBank/DDBJ whole genome shotgun (WGS) entry which is preliminary data.</text>
</comment>
<organism evidence="3 4">
    <name type="scientific">Folsomia candida</name>
    <name type="common">Springtail</name>
    <dbReference type="NCBI Taxonomy" id="158441"/>
    <lineage>
        <taxon>Eukaryota</taxon>
        <taxon>Metazoa</taxon>
        <taxon>Ecdysozoa</taxon>
        <taxon>Arthropoda</taxon>
        <taxon>Hexapoda</taxon>
        <taxon>Collembola</taxon>
        <taxon>Entomobryomorpha</taxon>
        <taxon>Isotomoidea</taxon>
        <taxon>Isotomidae</taxon>
        <taxon>Proisotominae</taxon>
        <taxon>Folsomia</taxon>
    </lineage>
</organism>
<evidence type="ECO:0000256" key="1">
    <source>
        <dbReference type="SAM" id="MobiDB-lite"/>
    </source>
</evidence>
<evidence type="ECO:0000313" key="3">
    <source>
        <dbReference type="EMBL" id="OXA46786.1"/>
    </source>
</evidence>
<sequence length="347" mass="38444">MGKGQWNILFSFFLTLVAIYINSTNGYEFHNRKSSRLVEQFSSEGHQHPGGNSGSLNEPDPAVSVVLKTKDVAEGGVTVAFLIQHTSTNPFTNTEFRERCIIKGTEKWLNEKIYVQDDNTFYLLGRRGSLNKSKLSNVGKAIEKLETAKSTVTTPPPTKVDRPFPTIEVLTSNPEQRIGKKDYNSIILLPDFKGLTSDLNNREKTYDTVLLAEGHPVTTTVNLQDKVTIKDYGGRIMHLEGTVQHDLVKEAIKEACGNPRNTGKGSRAPTFGRSGIYNSQNLHGGRNFAMSRSSNSLATIGGGNKNIKQRNGSFGSQRSFTLGKRKTYQNSCSGKKIMRKRQALLQV</sequence>
<evidence type="ECO:0000313" key="4">
    <source>
        <dbReference type="Proteomes" id="UP000198287"/>
    </source>
</evidence>
<keyword evidence="2" id="KW-0732">Signal</keyword>
<name>A0A226DRF0_FOLCA</name>
<feature type="chain" id="PRO_5012714176" evidence="2">
    <location>
        <begin position="27"/>
        <end position="347"/>
    </location>
</feature>
<reference evidence="3 4" key="1">
    <citation type="submission" date="2015-12" db="EMBL/GenBank/DDBJ databases">
        <title>The genome of Folsomia candida.</title>
        <authorList>
            <person name="Faddeeva A."/>
            <person name="Derks M.F."/>
            <person name="Anvar Y."/>
            <person name="Smit S."/>
            <person name="Van Straalen N."/>
            <person name="Roelofs D."/>
        </authorList>
    </citation>
    <scope>NUCLEOTIDE SEQUENCE [LARGE SCALE GENOMIC DNA]</scope>
    <source>
        <strain evidence="3 4">VU population</strain>
        <tissue evidence="3">Whole body</tissue>
    </source>
</reference>
<feature type="region of interest" description="Disordered" evidence="1">
    <location>
        <begin position="41"/>
        <end position="60"/>
    </location>
</feature>
<proteinExistence type="predicted"/>
<feature type="signal peptide" evidence="2">
    <location>
        <begin position="1"/>
        <end position="26"/>
    </location>
</feature>
<protein>
    <submittedName>
        <fullName evidence="3">Uncharacterized protein</fullName>
    </submittedName>
</protein>
<keyword evidence="4" id="KW-1185">Reference proteome</keyword>
<accession>A0A226DRF0</accession>
<gene>
    <name evidence="3" type="ORF">Fcan01_18067</name>
</gene>
<dbReference type="Proteomes" id="UP000198287">
    <property type="component" value="Unassembled WGS sequence"/>
</dbReference>
<dbReference type="EMBL" id="LNIX01000014">
    <property type="protein sequence ID" value="OXA46786.1"/>
    <property type="molecule type" value="Genomic_DNA"/>
</dbReference>
<evidence type="ECO:0000256" key="2">
    <source>
        <dbReference type="SAM" id="SignalP"/>
    </source>
</evidence>
<dbReference type="AlphaFoldDB" id="A0A226DRF0"/>